<protein>
    <submittedName>
        <fullName evidence="1">VOC family protein</fullName>
    </submittedName>
</protein>
<dbReference type="InterPro" id="IPR029068">
    <property type="entry name" value="Glyas_Bleomycin-R_OHBP_Dase"/>
</dbReference>
<dbReference type="EMBL" id="JBBHJY010000007">
    <property type="protein sequence ID" value="MEJ6011057.1"/>
    <property type="molecule type" value="Genomic_DNA"/>
</dbReference>
<reference evidence="1 2" key="1">
    <citation type="submission" date="2024-03" db="EMBL/GenBank/DDBJ databases">
        <authorList>
            <person name="Jo J.-H."/>
        </authorList>
    </citation>
    <scope>NUCLEOTIDE SEQUENCE [LARGE SCALE GENOMIC DNA]</scope>
    <source>
        <strain evidence="1 2">AS3R-12</strain>
    </source>
</reference>
<dbReference type="SUPFAM" id="SSF54593">
    <property type="entry name" value="Glyoxalase/Bleomycin resistance protein/Dihydroxybiphenyl dioxygenase"/>
    <property type="match status" value="1"/>
</dbReference>
<sequence length="168" mass="19033">MFPRPNARHSQIAYVTNDLDRALAIWRDEFDVPAFHVFTNDMPGLESSQPFQLKIALANVGGTEIEVIEPLHGTAPLHAEPLPADGSFAMCFHHVAMRITGTLADYEAHMASLDTDAHRVVWTGRFADLMRYAYTDERTTLGHYVEHVWFDDEFYEQLASAIPVYPAR</sequence>
<dbReference type="RefSeq" id="WP_339967922.1">
    <property type="nucleotide sequence ID" value="NZ_JBBHJY010000007.1"/>
</dbReference>
<evidence type="ECO:0000313" key="2">
    <source>
        <dbReference type="Proteomes" id="UP001379235"/>
    </source>
</evidence>
<gene>
    <name evidence="1" type="ORF">WG900_14130</name>
</gene>
<dbReference type="Pfam" id="PF13669">
    <property type="entry name" value="Glyoxalase_4"/>
    <property type="match status" value="1"/>
</dbReference>
<name>A0ABU8SAQ5_9SPHN</name>
<keyword evidence="2" id="KW-1185">Reference proteome</keyword>
<comment type="caution">
    <text evidence="1">The sequence shown here is derived from an EMBL/GenBank/DDBJ whole genome shotgun (WGS) entry which is preliminary data.</text>
</comment>
<dbReference type="Gene3D" id="3.10.180.10">
    <property type="entry name" value="2,3-Dihydroxybiphenyl 1,2-Dioxygenase, domain 1"/>
    <property type="match status" value="1"/>
</dbReference>
<accession>A0ABU8SAQ5</accession>
<dbReference type="Proteomes" id="UP001379235">
    <property type="component" value="Unassembled WGS sequence"/>
</dbReference>
<evidence type="ECO:0000313" key="1">
    <source>
        <dbReference type="EMBL" id="MEJ6011057.1"/>
    </source>
</evidence>
<organism evidence="1 2">
    <name type="scientific">Novosphingobium aquae</name>
    <dbReference type="NCBI Taxonomy" id="3133435"/>
    <lineage>
        <taxon>Bacteria</taxon>
        <taxon>Pseudomonadati</taxon>
        <taxon>Pseudomonadota</taxon>
        <taxon>Alphaproteobacteria</taxon>
        <taxon>Sphingomonadales</taxon>
        <taxon>Sphingomonadaceae</taxon>
        <taxon>Novosphingobium</taxon>
    </lineage>
</organism>
<proteinExistence type="predicted"/>